<comment type="caution">
    <text evidence="1">The sequence shown here is derived from an EMBL/GenBank/DDBJ whole genome shotgun (WGS) entry which is preliminary data.</text>
</comment>
<evidence type="ECO:0000313" key="1">
    <source>
        <dbReference type="EMBL" id="RKK24699.1"/>
    </source>
</evidence>
<accession>A0A3L6NXT2</accession>
<name>A0A3L6NXT2_FUSOX</name>
<reference evidence="1 2" key="1">
    <citation type="journal article" date="2018" name="Sci. Rep.">
        <title>Characterisation of pathogen-specific regions and novel effector candidates in Fusarium oxysporum f. sp. cepae.</title>
        <authorList>
            <person name="Armitage A.D."/>
            <person name="Taylor A."/>
            <person name="Sobczyk M.K."/>
            <person name="Baxter L."/>
            <person name="Greenfield B.P."/>
            <person name="Bates H.J."/>
            <person name="Wilson F."/>
            <person name="Jackson A.C."/>
            <person name="Ott S."/>
            <person name="Harrison R.J."/>
            <person name="Clarkson J.P."/>
        </authorList>
    </citation>
    <scope>NUCLEOTIDE SEQUENCE [LARGE SCALE GENOMIC DNA]</scope>
    <source>
        <strain evidence="1 2">FoC_Fus2</strain>
    </source>
</reference>
<gene>
    <name evidence="1" type="ORF">BFJ65_g2628</name>
</gene>
<dbReference type="Proteomes" id="UP000270866">
    <property type="component" value="Chromosome 4"/>
</dbReference>
<proteinExistence type="predicted"/>
<organism evidence="1 2">
    <name type="scientific">Fusarium oxysporum f. sp. cepae</name>
    <dbReference type="NCBI Taxonomy" id="396571"/>
    <lineage>
        <taxon>Eukaryota</taxon>
        <taxon>Fungi</taxon>
        <taxon>Dikarya</taxon>
        <taxon>Ascomycota</taxon>
        <taxon>Pezizomycotina</taxon>
        <taxon>Sordariomycetes</taxon>
        <taxon>Hypocreomycetidae</taxon>
        <taxon>Hypocreales</taxon>
        <taxon>Nectriaceae</taxon>
        <taxon>Fusarium</taxon>
        <taxon>Fusarium oxysporum species complex</taxon>
    </lineage>
</organism>
<evidence type="ECO:0000313" key="2">
    <source>
        <dbReference type="Proteomes" id="UP000270866"/>
    </source>
</evidence>
<protein>
    <submittedName>
        <fullName evidence="1">Uncharacterized protein</fullName>
    </submittedName>
</protein>
<sequence length="109" mass="12583">MVHLSTHSLPPHQMSQYSQRFRMIYAIIEADKDIRLDTTANHNLQHVAQLLRTQVPPPTSIVATGFGMPHKLDSCCTSLVQWDVAHNMAGMQGSWNFVFKYAKYRRWLN</sequence>
<dbReference type="EMBL" id="MRCU01000002">
    <property type="protein sequence ID" value="RKK24699.1"/>
    <property type="molecule type" value="Genomic_DNA"/>
</dbReference>
<dbReference type="AlphaFoldDB" id="A0A3L6NXT2"/>